<keyword evidence="1" id="KW-0805">Transcription regulation</keyword>
<keyword evidence="2" id="KW-0238">DNA-binding</keyword>
<dbReference type="InterPro" id="IPR029016">
    <property type="entry name" value="GAF-like_dom_sf"/>
</dbReference>
<accession>A0ABW0BLH2</accession>
<evidence type="ECO:0000259" key="5">
    <source>
        <dbReference type="PROSITE" id="PS51078"/>
    </source>
</evidence>
<dbReference type="SUPFAM" id="SSF46785">
    <property type="entry name" value="Winged helix' DNA-binding domain"/>
    <property type="match status" value="1"/>
</dbReference>
<reference evidence="7" key="1">
    <citation type="journal article" date="2019" name="Int. J. Syst. Evol. Microbiol.">
        <title>The Global Catalogue of Microorganisms (GCM) 10K type strain sequencing project: providing services to taxonomists for standard genome sequencing and annotation.</title>
        <authorList>
            <consortium name="The Broad Institute Genomics Platform"/>
            <consortium name="The Broad Institute Genome Sequencing Center for Infectious Disease"/>
            <person name="Wu L."/>
            <person name="Ma J."/>
        </authorList>
    </citation>
    <scope>NUCLEOTIDE SEQUENCE [LARGE SCALE GENOMIC DNA]</scope>
    <source>
        <strain evidence="7">DFY41</strain>
    </source>
</reference>
<dbReference type="InterPro" id="IPR014757">
    <property type="entry name" value="Tscrpt_reg_IclR_C"/>
</dbReference>
<dbReference type="PANTHER" id="PTHR30136:SF24">
    <property type="entry name" value="HTH-TYPE TRANSCRIPTIONAL REPRESSOR ALLR"/>
    <property type="match status" value="1"/>
</dbReference>
<keyword evidence="3" id="KW-0804">Transcription</keyword>
<dbReference type="PROSITE" id="PS51078">
    <property type="entry name" value="ICLR_ED"/>
    <property type="match status" value="1"/>
</dbReference>
<keyword evidence="7" id="KW-1185">Reference proteome</keyword>
<comment type="caution">
    <text evidence="6">The sequence shown here is derived from an EMBL/GenBank/DDBJ whole genome shotgun (WGS) entry which is preliminary data.</text>
</comment>
<evidence type="ECO:0000313" key="7">
    <source>
        <dbReference type="Proteomes" id="UP001596087"/>
    </source>
</evidence>
<evidence type="ECO:0000259" key="4">
    <source>
        <dbReference type="PROSITE" id="PS51077"/>
    </source>
</evidence>
<protein>
    <submittedName>
        <fullName evidence="6">IclR family transcriptional regulator</fullName>
    </submittedName>
</protein>
<name>A0ABW0BLH2_9ACTN</name>
<dbReference type="PROSITE" id="PS51077">
    <property type="entry name" value="HTH_ICLR"/>
    <property type="match status" value="1"/>
</dbReference>
<dbReference type="Pfam" id="PF01614">
    <property type="entry name" value="IclR_C"/>
    <property type="match status" value="1"/>
</dbReference>
<dbReference type="Proteomes" id="UP001596087">
    <property type="component" value="Unassembled WGS sequence"/>
</dbReference>
<feature type="domain" description="HTH iclR-type" evidence="4">
    <location>
        <begin position="10"/>
        <end position="71"/>
    </location>
</feature>
<dbReference type="SMART" id="SM00346">
    <property type="entry name" value="HTH_ICLR"/>
    <property type="match status" value="1"/>
</dbReference>
<dbReference type="RefSeq" id="WP_378591725.1">
    <property type="nucleotide sequence ID" value="NZ_JBHSKD010000019.1"/>
</dbReference>
<dbReference type="InterPro" id="IPR036390">
    <property type="entry name" value="WH_DNA-bd_sf"/>
</dbReference>
<sequence>MATAEAATRLVGSDRVLAVLKELAGYADGATLDELTKAVGGPKPTIHRALGSLRRAAFAEQGPDGRYRLGDEYLRLAFDFHEARPDHVRVRPALETLAGRFGETTHYAVLDDREVVYRAKVDPPTGAVRLTSTVGGRNPAHATAVGKLLLARELTSLAEVKAWIGRTPLPARTANTLCTAPQLHRELDKVREQGYAVDDEENEPGINCLALPVHALSSAAPSGGVSVSALAYRTPLRVLVGRVAEVREALGPLGEPR</sequence>
<dbReference type="SUPFAM" id="SSF55781">
    <property type="entry name" value="GAF domain-like"/>
    <property type="match status" value="1"/>
</dbReference>
<dbReference type="Gene3D" id="1.10.10.10">
    <property type="entry name" value="Winged helix-like DNA-binding domain superfamily/Winged helix DNA-binding domain"/>
    <property type="match status" value="1"/>
</dbReference>
<evidence type="ECO:0000256" key="2">
    <source>
        <dbReference type="ARBA" id="ARBA00023125"/>
    </source>
</evidence>
<dbReference type="PANTHER" id="PTHR30136">
    <property type="entry name" value="HELIX-TURN-HELIX TRANSCRIPTIONAL REGULATOR, ICLR FAMILY"/>
    <property type="match status" value="1"/>
</dbReference>
<proteinExistence type="predicted"/>
<dbReference type="InterPro" id="IPR050707">
    <property type="entry name" value="HTH_MetabolicPath_Reg"/>
</dbReference>
<dbReference type="Pfam" id="PF09339">
    <property type="entry name" value="HTH_IclR"/>
    <property type="match status" value="1"/>
</dbReference>
<evidence type="ECO:0000313" key="6">
    <source>
        <dbReference type="EMBL" id="MFC5178161.1"/>
    </source>
</evidence>
<feature type="domain" description="IclR-ED" evidence="5">
    <location>
        <begin position="72"/>
        <end position="257"/>
    </location>
</feature>
<dbReference type="InterPro" id="IPR036388">
    <property type="entry name" value="WH-like_DNA-bd_sf"/>
</dbReference>
<dbReference type="InterPro" id="IPR005471">
    <property type="entry name" value="Tscrpt_reg_IclR_N"/>
</dbReference>
<organism evidence="6 7">
    <name type="scientific">Nocardioides taihuensis</name>
    <dbReference type="NCBI Taxonomy" id="1835606"/>
    <lineage>
        <taxon>Bacteria</taxon>
        <taxon>Bacillati</taxon>
        <taxon>Actinomycetota</taxon>
        <taxon>Actinomycetes</taxon>
        <taxon>Propionibacteriales</taxon>
        <taxon>Nocardioidaceae</taxon>
        <taxon>Nocardioides</taxon>
    </lineage>
</organism>
<gene>
    <name evidence="6" type="ORF">ACFPGP_15870</name>
</gene>
<evidence type="ECO:0000256" key="3">
    <source>
        <dbReference type="ARBA" id="ARBA00023163"/>
    </source>
</evidence>
<dbReference type="Gene3D" id="3.30.450.40">
    <property type="match status" value="1"/>
</dbReference>
<evidence type="ECO:0000256" key="1">
    <source>
        <dbReference type="ARBA" id="ARBA00023015"/>
    </source>
</evidence>
<dbReference type="EMBL" id="JBHSKD010000019">
    <property type="protein sequence ID" value="MFC5178161.1"/>
    <property type="molecule type" value="Genomic_DNA"/>
</dbReference>